<dbReference type="Gene3D" id="3.30.70.270">
    <property type="match status" value="1"/>
</dbReference>
<feature type="transmembrane region" description="Helical" evidence="3">
    <location>
        <begin position="163"/>
        <end position="183"/>
    </location>
</feature>
<proteinExistence type="predicted"/>
<dbReference type="InterPro" id="IPR043128">
    <property type="entry name" value="Rev_trsase/Diguanyl_cyclase"/>
</dbReference>
<dbReference type="CDD" id="cd01949">
    <property type="entry name" value="GGDEF"/>
    <property type="match status" value="1"/>
</dbReference>
<evidence type="ECO:0000256" key="2">
    <source>
        <dbReference type="ARBA" id="ARBA00034247"/>
    </source>
</evidence>
<dbReference type="PROSITE" id="PS50887">
    <property type="entry name" value="GGDEF"/>
    <property type="match status" value="1"/>
</dbReference>
<keyword evidence="3" id="KW-0472">Membrane</keyword>
<gene>
    <name evidence="5" type="ORF">FJU31_09260</name>
</gene>
<feature type="transmembrane region" description="Helical" evidence="3">
    <location>
        <begin position="28"/>
        <end position="47"/>
    </location>
</feature>
<dbReference type="SMART" id="SM00267">
    <property type="entry name" value="GGDEF"/>
    <property type="match status" value="1"/>
</dbReference>
<evidence type="ECO:0000313" key="6">
    <source>
        <dbReference type="Proteomes" id="UP000326367"/>
    </source>
</evidence>
<keyword evidence="3" id="KW-0812">Transmembrane</keyword>
<protein>
    <recommendedName>
        <fullName evidence="1">diguanylate cyclase</fullName>
        <ecNumber evidence="1">2.7.7.65</ecNumber>
    </recommendedName>
</protein>
<dbReference type="NCBIfam" id="TIGR00254">
    <property type="entry name" value="GGDEF"/>
    <property type="match status" value="1"/>
</dbReference>
<keyword evidence="6" id="KW-1185">Reference proteome</keyword>
<dbReference type="PANTHER" id="PTHR45138:SF9">
    <property type="entry name" value="DIGUANYLATE CYCLASE DGCM-RELATED"/>
    <property type="match status" value="1"/>
</dbReference>
<organism evidence="5 6">
    <name type="scientific">Stenotrophomonas cyclobalanopsidis</name>
    <dbReference type="NCBI Taxonomy" id="2771362"/>
    <lineage>
        <taxon>Bacteria</taxon>
        <taxon>Pseudomonadati</taxon>
        <taxon>Pseudomonadota</taxon>
        <taxon>Gammaproteobacteria</taxon>
        <taxon>Lysobacterales</taxon>
        <taxon>Lysobacteraceae</taxon>
        <taxon>Stenotrophomonas</taxon>
    </lineage>
</organism>
<dbReference type="EMBL" id="VYKI01000009">
    <property type="protein sequence ID" value="KAA8999159.1"/>
    <property type="molecule type" value="Genomic_DNA"/>
</dbReference>
<name>A0ABQ6T1N1_9GAMM</name>
<dbReference type="PANTHER" id="PTHR45138">
    <property type="entry name" value="REGULATORY COMPONENTS OF SENSORY TRANSDUCTION SYSTEM"/>
    <property type="match status" value="1"/>
</dbReference>
<comment type="caution">
    <text evidence="5">The sequence shown here is derived from an EMBL/GenBank/DDBJ whole genome shotgun (WGS) entry which is preliminary data.</text>
</comment>
<dbReference type="InterPro" id="IPR029787">
    <property type="entry name" value="Nucleotide_cyclase"/>
</dbReference>
<evidence type="ECO:0000256" key="3">
    <source>
        <dbReference type="SAM" id="Phobius"/>
    </source>
</evidence>
<sequence length="373" mass="40486">MIIENSRAEAAANADQDFADSFNAQVLWRMRCACILAALLALVFAVLDRGWLPPDVNAAVFRWRAGLLLPALLIGVMLTFVPVFRRRLQTLGACVVLVAGLALVMMVWTAHRAGVNYPYEGISLFLLLNYFLCGLRFAVAAVAGSVVSAAFALAEFSLGWQGALQGVMFVLASNTAGIVGSYISERQARATWRAERQLDAMANHDALTGLLNRRAFARRAREIFQGYLKTPHAPGALRIAMIDIDYFKRYNDHHGHPAGDTVLHAVALTLAAQLQGTGSVVARYGGEEFVALGYWTPGEPETAPFEQMRQRVQALAITHVASDAAPVVSVSIGVARWHDEGGDTLEQALQRADKALYRAKAAGRNRVEVAADP</sequence>
<dbReference type="RefSeq" id="WP_150454492.1">
    <property type="nucleotide sequence ID" value="NZ_VYKI01000009.1"/>
</dbReference>
<dbReference type="SUPFAM" id="SSF55073">
    <property type="entry name" value="Nucleotide cyclase"/>
    <property type="match status" value="1"/>
</dbReference>
<accession>A0ABQ6T1N1</accession>
<keyword evidence="3" id="KW-1133">Transmembrane helix</keyword>
<evidence type="ECO:0000313" key="5">
    <source>
        <dbReference type="EMBL" id="KAA8999159.1"/>
    </source>
</evidence>
<feature type="transmembrane region" description="Helical" evidence="3">
    <location>
        <begin position="90"/>
        <end position="110"/>
    </location>
</feature>
<reference evidence="5 6" key="1">
    <citation type="journal article" date="2020" name="Antonie Van Leeuwenhoek">
        <title>Stenotrophomonas cyclobalanopsidis sp. nov., isolated from the leaf spot disease of Cyclobalanopsis patelliformis.</title>
        <authorList>
            <person name="Bian D.R."/>
            <person name="Xue H."/>
            <person name="Piao C.G."/>
            <person name="Li Y."/>
        </authorList>
    </citation>
    <scope>NUCLEOTIDE SEQUENCE [LARGE SCALE GENOMIC DNA]</scope>
    <source>
        <strain evidence="5 6">TPQG1-4</strain>
    </source>
</reference>
<feature type="domain" description="GGDEF" evidence="4">
    <location>
        <begin position="235"/>
        <end position="372"/>
    </location>
</feature>
<feature type="transmembrane region" description="Helical" evidence="3">
    <location>
        <begin position="122"/>
        <end position="151"/>
    </location>
</feature>
<evidence type="ECO:0000259" key="4">
    <source>
        <dbReference type="PROSITE" id="PS50887"/>
    </source>
</evidence>
<dbReference type="EC" id="2.7.7.65" evidence="1"/>
<dbReference type="InterPro" id="IPR000160">
    <property type="entry name" value="GGDEF_dom"/>
</dbReference>
<comment type="catalytic activity">
    <reaction evidence="2">
        <text>2 GTP = 3',3'-c-di-GMP + 2 diphosphate</text>
        <dbReference type="Rhea" id="RHEA:24898"/>
        <dbReference type="ChEBI" id="CHEBI:33019"/>
        <dbReference type="ChEBI" id="CHEBI:37565"/>
        <dbReference type="ChEBI" id="CHEBI:58805"/>
        <dbReference type="EC" id="2.7.7.65"/>
    </reaction>
</comment>
<feature type="transmembrane region" description="Helical" evidence="3">
    <location>
        <begin position="67"/>
        <end position="84"/>
    </location>
</feature>
<dbReference type="Proteomes" id="UP000326367">
    <property type="component" value="Unassembled WGS sequence"/>
</dbReference>
<dbReference type="Pfam" id="PF00990">
    <property type="entry name" value="GGDEF"/>
    <property type="match status" value="1"/>
</dbReference>
<dbReference type="InterPro" id="IPR050469">
    <property type="entry name" value="Diguanylate_Cyclase"/>
</dbReference>
<evidence type="ECO:0000256" key="1">
    <source>
        <dbReference type="ARBA" id="ARBA00012528"/>
    </source>
</evidence>